<comment type="caution">
    <text evidence="1">The sequence shown here is derived from an EMBL/GenBank/DDBJ whole genome shotgun (WGS) entry which is preliminary data.</text>
</comment>
<dbReference type="AlphaFoldDB" id="A0A0F0GJX9"/>
<keyword evidence="2" id="KW-1185">Reference proteome</keyword>
<evidence type="ECO:0000313" key="2">
    <source>
        <dbReference type="Proteomes" id="UP000033393"/>
    </source>
</evidence>
<gene>
    <name evidence="1" type="ORF">UK23_31585</name>
</gene>
<dbReference type="OrthoDB" id="3697911at2"/>
<organism evidence="1 2">
    <name type="scientific">Lentzea aerocolonigenes</name>
    <name type="common">Lechevalieria aerocolonigenes</name>
    <name type="synonym">Saccharothrix aerocolonigenes</name>
    <dbReference type="NCBI Taxonomy" id="68170"/>
    <lineage>
        <taxon>Bacteria</taxon>
        <taxon>Bacillati</taxon>
        <taxon>Actinomycetota</taxon>
        <taxon>Actinomycetes</taxon>
        <taxon>Pseudonocardiales</taxon>
        <taxon>Pseudonocardiaceae</taxon>
        <taxon>Lentzea</taxon>
    </lineage>
</organism>
<dbReference type="EMBL" id="JYJG01000273">
    <property type="protein sequence ID" value="KJK43839.1"/>
    <property type="molecule type" value="Genomic_DNA"/>
</dbReference>
<evidence type="ECO:0000313" key="1">
    <source>
        <dbReference type="EMBL" id="KJK43839.1"/>
    </source>
</evidence>
<dbReference type="Proteomes" id="UP000033393">
    <property type="component" value="Unassembled WGS sequence"/>
</dbReference>
<reference evidence="1 2" key="1">
    <citation type="submission" date="2015-02" db="EMBL/GenBank/DDBJ databases">
        <authorList>
            <person name="Ju K.-S."/>
            <person name="Doroghazi J.R."/>
            <person name="Metcalf W."/>
        </authorList>
    </citation>
    <scope>NUCLEOTIDE SEQUENCE [LARGE SCALE GENOMIC DNA]</scope>
    <source>
        <strain evidence="1 2">NRRL B-16140</strain>
    </source>
</reference>
<sequence length="74" mass="7958">MSTPLTVDELRTALEEIRQTSARLGLSAAQLASRADHDLGHDVAEIVKDLRAAARQLRVTQLLLEPAGADLRAA</sequence>
<proteinExistence type="predicted"/>
<protein>
    <submittedName>
        <fullName evidence="1">Uncharacterized protein</fullName>
    </submittedName>
</protein>
<dbReference type="RefSeq" id="WP_045315349.1">
    <property type="nucleotide sequence ID" value="NZ_JYJG01000273.1"/>
</dbReference>
<accession>A0A0F0GJX9</accession>
<name>A0A0F0GJX9_LENAE</name>
<dbReference type="PATRIC" id="fig|68170.10.peg.8176"/>